<sequence>FADILNRVKVALERKVKIMSRWAINLIEVGRGKVTRTVTANYKTLPPVEERAVRECKKHLESRDVALSHKSDMYYRVLADFRPVGTVFIQSL</sequence>
<proteinExistence type="predicted"/>
<feature type="non-terminal residue" evidence="1">
    <location>
        <position position="1"/>
    </location>
</feature>
<reference evidence="1" key="1">
    <citation type="journal article" date="2014" name="Front. Microbiol.">
        <title>High frequency of phylogenetically diverse reductive dehalogenase-homologous genes in deep subseafloor sedimentary metagenomes.</title>
        <authorList>
            <person name="Kawai M."/>
            <person name="Futagami T."/>
            <person name="Toyoda A."/>
            <person name="Takaki Y."/>
            <person name="Nishi S."/>
            <person name="Hori S."/>
            <person name="Arai W."/>
            <person name="Tsubouchi T."/>
            <person name="Morono Y."/>
            <person name="Uchiyama I."/>
            <person name="Ito T."/>
            <person name="Fujiyama A."/>
            <person name="Inagaki F."/>
            <person name="Takami H."/>
        </authorList>
    </citation>
    <scope>NUCLEOTIDE SEQUENCE</scope>
    <source>
        <strain evidence="1">Expedition CK06-06</strain>
    </source>
</reference>
<dbReference type="EMBL" id="BARV01010595">
    <property type="protein sequence ID" value="GAI14246.1"/>
    <property type="molecule type" value="Genomic_DNA"/>
</dbReference>
<accession>X1M829</accession>
<dbReference type="AlphaFoldDB" id="X1M829"/>
<comment type="caution">
    <text evidence="1">The sequence shown here is derived from an EMBL/GenBank/DDBJ whole genome shotgun (WGS) entry which is preliminary data.</text>
</comment>
<gene>
    <name evidence="1" type="ORF">S06H3_20456</name>
</gene>
<name>X1M829_9ZZZZ</name>
<protein>
    <submittedName>
        <fullName evidence="1">Uncharacterized protein</fullName>
    </submittedName>
</protein>
<organism evidence="1">
    <name type="scientific">marine sediment metagenome</name>
    <dbReference type="NCBI Taxonomy" id="412755"/>
    <lineage>
        <taxon>unclassified sequences</taxon>
        <taxon>metagenomes</taxon>
        <taxon>ecological metagenomes</taxon>
    </lineage>
</organism>
<evidence type="ECO:0000313" key="1">
    <source>
        <dbReference type="EMBL" id="GAI14246.1"/>
    </source>
</evidence>